<evidence type="ECO:0000313" key="18">
    <source>
        <dbReference type="EMBL" id="ORE22695.1"/>
    </source>
</evidence>
<evidence type="ECO:0000256" key="3">
    <source>
        <dbReference type="ARBA" id="ARBA00022603"/>
    </source>
</evidence>
<keyword evidence="9" id="KW-0539">Nucleus</keyword>
<feature type="binding site" evidence="14">
    <location>
        <position position="54"/>
    </location>
    <ligand>
        <name>S-adenosyl-L-methionine</name>
        <dbReference type="ChEBI" id="CHEBI:59789"/>
    </ligand>
</feature>
<accession>A0A0A1NQG3</accession>
<evidence type="ECO:0000256" key="5">
    <source>
        <dbReference type="ARBA" id="ARBA00022679"/>
    </source>
</evidence>
<feature type="site" description="mRNA cap binding" evidence="15">
    <location>
        <position position="107"/>
    </location>
</feature>
<evidence type="ECO:0000256" key="10">
    <source>
        <dbReference type="ARBA" id="ARBA00032772"/>
    </source>
</evidence>
<feature type="binding site" evidence="14">
    <location>
        <position position="95"/>
    </location>
    <ligand>
        <name>S-adenosyl-L-methionine</name>
        <dbReference type="ChEBI" id="CHEBI:59789"/>
    </ligand>
</feature>
<feature type="site" description="mRNA cap binding" evidence="15">
    <location>
        <position position="308"/>
    </location>
</feature>
<feature type="binding site" evidence="15">
    <location>
        <begin position="50"/>
        <end position="51"/>
    </location>
    <ligand>
        <name>mRNA</name>
        <dbReference type="ChEBI" id="CHEBI:33699"/>
    </ligand>
</feature>
<evidence type="ECO:0000256" key="8">
    <source>
        <dbReference type="ARBA" id="ARBA00023042"/>
    </source>
</evidence>
<feature type="domain" description="MRNA cap 0 methyltransferase" evidence="17">
    <location>
        <begin position="41"/>
        <end position="316"/>
    </location>
</feature>
<evidence type="ECO:0000256" key="9">
    <source>
        <dbReference type="ARBA" id="ARBA00023242"/>
    </source>
</evidence>
<feature type="site" description="mRNA cap binding" evidence="15">
    <location>
        <position position="76"/>
    </location>
</feature>
<sequence length="318" mass="37548">MKRGREHEEQHAYKRHKYTSHEVAQHYNQRPEVGVVKRQESTIIRLRSFNNWVKSVLIQTYVNRPRQCVLDMGCGKGGDLLKWAKARIQHLVASDIAEVSLQQMQERYKSLRDRRFTAEFYPMDCYSELLEPKLQPHIQFDTVSMQFCLHYSFETEQKARTMLKNVTSRLRPGGHFIGTIPDANWIVKRLRQEPKGSFGFGNSIYNIQFENIKDDDEKQKVGFTKFGCKYMFHLVDAVDCPEYLVHWSTFEKLANEYGLELKYKENFHDFYVRALKEPDYARLLERIGVVGGDKAEMSMEEWETAGIYLAFAFEKKRK</sequence>
<organism evidence="18 19">
    <name type="scientific">Rhizopus microsporus</name>
    <dbReference type="NCBI Taxonomy" id="58291"/>
    <lineage>
        <taxon>Eukaryota</taxon>
        <taxon>Fungi</taxon>
        <taxon>Fungi incertae sedis</taxon>
        <taxon>Mucoromycota</taxon>
        <taxon>Mucoromycotina</taxon>
        <taxon>Mucoromycetes</taxon>
        <taxon>Mucorales</taxon>
        <taxon>Mucorineae</taxon>
        <taxon>Rhizopodaceae</taxon>
        <taxon>Rhizopus</taxon>
    </lineage>
</organism>
<comment type="subcellular location">
    <subcellularLocation>
        <location evidence="1">Nucleus</location>
    </subcellularLocation>
</comment>
<dbReference type="GO" id="GO:0005634">
    <property type="term" value="C:nucleus"/>
    <property type="evidence" value="ECO:0007669"/>
    <property type="project" value="UniProtKB-SubCell"/>
</dbReference>
<dbReference type="SUPFAM" id="SSF53335">
    <property type="entry name" value="S-adenosyl-L-methionine-dependent methyltransferases"/>
    <property type="match status" value="1"/>
</dbReference>
<evidence type="ECO:0000256" key="16">
    <source>
        <dbReference type="SAM" id="MobiDB-lite"/>
    </source>
</evidence>
<evidence type="ECO:0000256" key="14">
    <source>
        <dbReference type="PIRSR" id="PIRSR028762-1"/>
    </source>
</evidence>
<evidence type="ECO:0000256" key="1">
    <source>
        <dbReference type="ARBA" id="ARBA00004123"/>
    </source>
</evidence>
<evidence type="ECO:0000256" key="4">
    <source>
        <dbReference type="ARBA" id="ARBA00022664"/>
    </source>
</evidence>
<feature type="region of interest" description="Disordered" evidence="16">
    <location>
        <begin position="1"/>
        <end position="24"/>
    </location>
</feature>
<dbReference type="PANTHER" id="PTHR12189">
    <property type="entry name" value="MRNA GUANINE-7- METHYLTRANSFERASE"/>
    <property type="match status" value="1"/>
</dbReference>
<dbReference type="PROSITE" id="PS51562">
    <property type="entry name" value="RNA_CAP0_MT"/>
    <property type="match status" value="1"/>
</dbReference>
<feature type="site" description="mRNA cap binding" evidence="15">
    <location>
        <position position="242"/>
    </location>
</feature>
<dbReference type="AlphaFoldDB" id="A0A0A1NQG3"/>
<dbReference type="EC" id="2.1.1.56" evidence="2"/>
<evidence type="ECO:0000256" key="12">
    <source>
        <dbReference type="ARBA" id="ARBA00044712"/>
    </source>
</evidence>
<dbReference type="PIRSF" id="PIRSF028762">
    <property type="entry name" value="ABD1"/>
    <property type="match status" value="1"/>
</dbReference>
<dbReference type="Gene3D" id="3.40.50.150">
    <property type="entry name" value="Vaccinia Virus protein VP39"/>
    <property type="match status" value="1"/>
</dbReference>
<feature type="binding site" evidence="14">
    <location>
        <position position="124"/>
    </location>
    <ligand>
        <name>S-adenosyl-L-methionine</name>
        <dbReference type="ChEBI" id="CHEBI:59789"/>
    </ligand>
</feature>
<dbReference type="InterPro" id="IPR016899">
    <property type="entry name" value="mRNA_G-N7_MeTrfase_euk"/>
</dbReference>
<name>A0A0A1NQG3_RHIZD</name>
<keyword evidence="5" id="KW-0808">Transferase</keyword>
<dbReference type="Pfam" id="PF03291">
    <property type="entry name" value="mRNA_G-N7_MeTrfase"/>
    <property type="match status" value="1"/>
</dbReference>
<evidence type="ECO:0000256" key="13">
    <source>
        <dbReference type="ARBA" id="ARBA00049739"/>
    </source>
</evidence>
<dbReference type="InterPro" id="IPR004971">
    <property type="entry name" value="mRNA_G-N7_MeTrfase_dom"/>
</dbReference>
<dbReference type="OMA" id="LITGDCF"/>
<comment type="catalytic activity">
    <reaction evidence="12">
        <text>a 5'-end (5'-triphosphoguanosine)-ribonucleoside in mRNA + S-adenosyl-L-methionine = a 5'-end (N(7)-methyl 5'-triphosphoguanosine)-ribonucleoside in mRNA + S-adenosyl-L-homocysteine</text>
        <dbReference type="Rhea" id="RHEA:67008"/>
        <dbReference type="Rhea" id="RHEA-COMP:17166"/>
        <dbReference type="Rhea" id="RHEA-COMP:17167"/>
        <dbReference type="ChEBI" id="CHEBI:57856"/>
        <dbReference type="ChEBI" id="CHEBI:59789"/>
        <dbReference type="ChEBI" id="CHEBI:156461"/>
        <dbReference type="ChEBI" id="CHEBI:167617"/>
        <dbReference type="EC" id="2.1.1.56"/>
    </reaction>
</comment>
<feature type="site" description="mRNA cap binding" evidence="15">
    <location>
        <position position="82"/>
    </location>
</feature>
<feature type="binding site" evidence="14">
    <location>
        <position position="151"/>
    </location>
    <ligand>
        <name>S-adenosyl-L-methionine</name>
        <dbReference type="ChEBI" id="CHEBI:59789"/>
    </ligand>
</feature>
<dbReference type="CDD" id="cd02440">
    <property type="entry name" value="AdoMet_MTases"/>
    <property type="match status" value="1"/>
</dbReference>
<evidence type="ECO:0000259" key="17">
    <source>
        <dbReference type="PROSITE" id="PS51562"/>
    </source>
</evidence>
<dbReference type="InterPro" id="IPR039753">
    <property type="entry name" value="RG7MT1"/>
</dbReference>
<dbReference type="GO" id="GO:0003723">
    <property type="term" value="F:RNA binding"/>
    <property type="evidence" value="ECO:0007669"/>
    <property type="project" value="UniProtKB-KW"/>
</dbReference>
<dbReference type="EMBL" id="KV921264">
    <property type="protein sequence ID" value="ORE22695.1"/>
    <property type="molecule type" value="Genomic_DNA"/>
</dbReference>
<dbReference type="Proteomes" id="UP000242381">
    <property type="component" value="Unassembled WGS sequence"/>
</dbReference>
<evidence type="ECO:0000256" key="7">
    <source>
        <dbReference type="ARBA" id="ARBA00022884"/>
    </source>
</evidence>
<dbReference type="InterPro" id="IPR029063">
    <property type="entry name" value="SAM-dependent_MTases_sf"/>
</dbReference>
<feature type="binding site" evidence="14">
    <location>
        <position position="146"/>
    </location>
    <ligand>
        <name>S-adenosyl-L-methionine</name>
        <dbReference type="ChEBI" id="CHEBI:59789"/>
    </ligand>
</feature>
<evidence type="ECO:0000256" key="15">
    <source>
        <dbReference type="PIRSR" id="PIRSR028762-2"/>
    </source>
</evidence>
<protein>
    <recommendedName>
        <fullName evidence="13">mRNA cap guanine-N(7) methyltransferase</fullName>
        <ecNumber evidence="2">2.1.1.56</ecNumber>
    </recommendedName>
    <alternativeName>
        <fullName evidence="10">mRNA (guanine-N(7))-methyltransferase</fullName>
    </alternativeName>
    <alternativeName>
        <fullName evidence="11">mRNA cap methyltransferase</fullName>
    </alternativeName>
</protein>
<keyword evidence="4" id="KW-0507">mRNA processing</keyword>
<keyword evidence="3" id="KW-0489">Methyltransferase</keyword>
<proteinExistence type="predicted"/>
<feature type="site" description="mRNA cap binding" evidence="15">
    <location>
        <position position="150"/>
    </location>
</feature>
<feature type="compositionally biased region" description="Basic and acidic residues" evidence="16">
    <location>
        <begin position="1"/>
        <end position="12"/>
    </location>
</feature>
<keyword evidence="8 15" id="KW-0506">mRNA capping</keyword>
<dbReference type="PANTHER" id="PTHR12189:SF2">
    <property type="entry name" value="MRNA CAP GUANINE-N7 METHYLTRANSFERASE"/>
    <property type="match status" value="1"/>
</dbReference>
<evidence type="ECO:0000256" key="2">
    <source>
        <dbReference type="ARBA" id="ARBA00011926"/>
    </source>
</evidence>
<gene>
    <name evidence="18" type="ORF">BCV71DRAFT_113252</name>
</gene>
<dbReference type="VEuPathDB" id="FungiDB:BCV72DRAFT_319936"/>
<evidence type="ECO:0000313" key="19">
    <source>
        <dbReference type="Proteomes" id="UP000242381"/>
    </source>
</evidence>
<keyword evidence="6" id="KW-0949">S-adenosyl-L-methionine</keyword>
<dbReference type="GO" id="GO:0004482">
    <property type="term" value="F:mRNA 5'-cap (guanine-N7-)-methyltransferase activity"/>
    <property type="evidence" value="ECO:0007669"/>
    <property type="project" value="UniProtKB-EC"/>
</dbReference>
<reference evidence="18 19" key="1">
    <citation type="journal article" date="2016" name="Proc. Natl. Acad. Sci. U.S.A.">
        <title>Lipid metabolic changes in an early divergent fungus govern the establishment of a mutualistic symbiosis with endobacteria.</title>
        <authorList>
            <person name="Lastovetsky O.A."/>
            <person name="Gaspar M.L."/>
            <person name="Mondo S.J."/>
            <person name="LaButti K.M."/>
            <person name="Sandor L."/>
            <person name="Grigoriev I.V."/>
            <person name="Henry S.A."/>
            <person name="Pawlowska T.E."/>
        </authorList>
    </citation>
    <scope>NUCLEOTIDE SEQUENCE [LARGE SCALE GENOMIC DNA]</scope>
    <source>
        <strain evidence="18 19">ATCC 11559</strain>
    </source>
</reference>
<evidence type="ECO:0000256" key="11">
    <source>
        <dbReference type="ARBA" id="ARBA00033387"/>
    </source>
</evidence>
<evidence type="ECO:0000256" key="6">
    <source>
        <dbReference type="ARBA" id="ARBA00022691"/>
    </source>
</evidence>
<keyword evidence="7" id="KW-0694">RNA-binding</keyword>
<feature type="binding site" evidence="14">
    <location>
        <position position="73"/>
    </location>
    <ligand>
        <name>S-adenosyl-L-methionine</name>
        <dbReference type="ChEBI" id="CHEBI:59789"/>
    </ligand>
</feature>